<protein>
    <submittedName>
        <fullName evidence="2">Uncharacterized protein</fullName>
    </submittedName>
</protein>
<evidence type="ECO:0000256" key="1">
    <source>
        <dbReference type="SAM" id="MobiDB-lite"/>
    </source>
</evidence>
<keyword evidence="3" id="KW-1185">Reference proteome</keyword>
<dbReference type="Proteomes" id="UP001345691">
    <property type="component" value="Unassembled WGS sequence"/>
</dbReference>
<feature type="compositionally biased region" description="Polar residues" evidence="1">
    <location>
        <begin position="23"/>
        <end position="54"/>
    </location>
</feature>
<comment type="caution">
    <text evidence="2">The sequence shown here is derived from an EMBL/GenBank/DDBJ whole genome shotgun (WGS) entry which is preliminary data.</text>
</comment>
<feature type="compositionally biased region" description="Gly residues" evidence="1">
    <location>
        <begin position="7"/>
        <end position="18"/>
    </location>
</feature>
<organism evidence="2 3">
    <name type="scientific">Exophiala sideris</name>
    <dbReference type="NCBI Taxonomy" id="1016849"/>
    <lineage>
        <taxon>Eukaryota</taxon>
        <taxon>Fungi</taxon>
        <taxon>Dikarya</taxon>
        <taxon>Ascomycota</taxon>
        <taxon>Pezizomycotina</taxon>
        <taxon>Eurotiomycetes</taxon>
        <taxon>Chaetothyriomycetidae</taxon>
        <taxon>Chaetothyriales</taxon>
        <taxon>Herpotrichiellaceae</taxon>
        <taxon>Exophiala</taxon>
    </lineage>
</organism>
<accession>A0ABR0JBB1</accession>
<evidence type="ECO:0000313" key="2">
    <source>
        <dbReference type="EMBL" id="KAK5060374.1"/>
    </source>
</evidence>
<sequence>MAPRNRGQGGHSGAGPGRGSRSNAQGQQAGRSNAIDLTSPSPTLPQTGRSNVIDLTSPPPTLPPSSLAARQPQIPSYDMSDPEIAARARDLQTLALGPSDHRRDTLAPDYIGALTDHLQRPRDPALQKSQAIMDSLTQLNKPLAEWRKDHGNNTRRLLEPYWQDDLHKIKLSDLLTLRSRL</sequence>
<dbReference type="EMBL" id="JAVRRF010000011">
    <property type="protein sequence ID" value="KAK5060374.1"/>
    <property type="molecule type" value="Genomic_DNA"/>
</dbReference>
<name>A0ABR0JBB1_9EURO</name>
<feature type="region of interest" description="Disordered" evidence="1">
    <location>
        <begin position="1"/>
        <end position="77"/>
    </location>
</feature>
<evidence type="ECO:0000313" key="3">
    <source>
        <dbReference type="Proteomes" id="UP001345691"/>
    </source>
</evidence>
<gene>
    <name evidence="2" type="ORF">LTR69_005691</name>
</gene>
<reference evidence="2 3" key="1">
    <citation type="submission" date="2023-08" db="EMBL/GenBank/DDBJ databases">
        <title>Black Yeasts Isolated from many extreme environments.</title>
        <authorList>
            <person name="Coleine C."/>
            <person name="Stajich J.E."/>
            <person name="Selbmann L."/>
        </authorList>
    </citation>
    <scope>NUCLEOTIDE SEQUENCE [LARGE SCALE GENOMIC DNA]</scope>
    <source>
        <strain evidence="2 3">CCFEE 6328</strain>
    </source>
</reference>
<proteinExistence type="predicted"/>